<gene>
    <name evidence="2" type="ORF">OHV25_21645</name>
</gene>
<feature type="region of interest" description="Disordered" evidence="1">
    <location>
        <begin position="55"/>
        <end position="109"/>
    </location>
</feature>
<evidence type="ECO:0000313" key="2">
    <source>
        <dbReference type="EMBL" id="WTU45753.1"/>
    </source>
</evidence>
<dbReference type="AlphaFoldDB" id="A0AAU2HC60"/>
<dbReference type="EMBL" id="CP108253">
    <property type="protein sequence ID" value="WTU45753.1"/>
    <property type="molecule type" value="Genomic_DNA"/>
</dbReference>
<proteinExistence type="predicted"/>
<sequence>MSAPSSDACGLRVAKRLLGEGFPVVRILRKQYAATLMDDGQCRRALPELRRLAEERAAEAGPADPQARGTALTIAFPGPPEASPRTSSGKSTGKRESDRRNNPFHLSNGLLKRLPRTGLLTVI</sequence>
<name>A0AAU2HC60_9ACTN</name>
<evidence type="ECO:0000256" key="1">
    <source>
        <dbReference type="SAM" id="MobiDB-lite"/>
    </source>
</evidence>
<protein>
    <submittedName>
        <fullName evidence="2">Uncharacterized protein</fullName>
    </submittedName>
</protein>
<accession>A0AAU2HC60</accession>
<reference evidence="2" key="1">
    <citation type="submission" date="2022-10" db="EMBL/GenBank/DDBJ databases">
        <title>The complete genomes of actinobacterial strains from the NBC collection.</title>
        <authorList>
            <person name="Joergensen T.S."/>
            <person name="Alvarez Arevalo M."/>
            <person name="Sterndorff E.B."/>
            <person name="Faurdal D."/>
            <person name="Vuksanovic O."/>
            <person name="Mourched A.-S."/>
            <person name="Charusanti P."/>
            <person name="Shaw S."/>
            <person name="Blin K."/>
            <person name="Weber T."/>
        </authorList>
    </citation>
    <scope>NUCLEOTIDE SEQUENCE</scope>
    <source>
        <strain evidence="2">NBC_00060</strain>
    </source>
</reference>
<organism evidence="2">
    <name type="scientific">Streptomyces sp. NBC_00060</name>
    <dbReference type="NCBI Taxonomy" id="2975636"/>
    <lineage>
        <taxon>Bacteria</taxon>
        <taxon>Bacillati</taxon>
        <taxon>Actinomycetota</taxon>
        <taxon>Actinomycetes</taxon>
        <taxon>Kitasatosporales</taxon>
        <taxon>Streptomycetaceae</taxon>
        <taxon>Streptomyces</taxon>
    </lineage>
</organism>